<dbReference type="AlphaFoldDB" id="A0A4R5TMK4"/>
<evidence type="ECO:0000313" key="3">
    <source>
        <dbReference type="Proteomes" id="UP000294796"/>
    </source>
</evidence>
<evidence type="ECO:0008006" key="4">
    <source>
        <dbReference type="Google" id="ProtNLM"/>
    </source>
</evidence>
<reference evidence="2 3" key="1">
    <citation type="submission" date="2019-03" db="EMBL/GenBank/DDBJ databases">
        <title>Luteimonas zhaokaii sp.nov., isolated from the rectal contents of Plateau pika in Yushu, Qinghai Province, China.</title>
        <authorList>
            <person name="Zhang G."/>
        </authorList>
    </citation>
    <scope>NUCLEOTIDE SEQUENCE [LARGE SCALE GENOMIC DNA]</scope>
    <source>
        <strain evidence="2 3">B9</strain>
    </source>
</reference>
<keyword evidence="1" id="KW-0732">Signal</keyword>
<organism evidence="2 3">
    <name type="scientific">Luteimonas aestuarii</name>
    <dbReference type="NCBI Taxonomy" id="453837"/>
    <lineage>
        <taxon>Bacteria</taxon>
        <taxon>Pseudomonadati</taxon>
        <taxon>Pseudomonadota</taxon>
        <taxon>Gammaproteobacteria</taxon>
        <taxon>Lysobacterales</taxon>
        <taxon>Lysobacteraceae</taxon>
        <taxon>Luteimonas</taxon>
    </lineage>
</organism>
<sequence>MTRMILTLVLFASCVVFPATGMTQESLSLQDRVRLENEALRGSEAAARRIALYHGTRNDKLFEYWSWIGAENGDGISQFNYASMLRGKSDAYSKIRAIYWMEKAAQNNVELARDELEKMRNP</sequence>
<dbReference type="RefSeq" id="WP_133322484.1">
    <property type="nucleotide sequence ID" value="NZ_SMTF01000010.1"/>
</dbReference>
<dbReference type="OrthoDB" id="5958230at2"/>
<dbReference type="InterPro" id="IPR011990">
    <property type="entry name" value="TPR-like_helical_dom_sf"/>
</dbReference>
<dbReference type="EMBL" id="SMTF01000010">
    <property type="protein sequence ID" value="TDK23150.1"/>
    <property type="molecule type" value="Genomic_DNA"/>
</dbReference>
<keyword evidence="3" id="KW-1185">Reference proteome</keyword>
<evidence type="ECO:0000313" key="2">
    <source>
        <dbReference type="EMBL" id="TDK23150.1"/>
    </source>
</evidence>
<dbReference type="Gene3D" id="1.25.40.10">
    <property type="entry name" value="Tetratricopeptide repeat domain"/>
    <property type="match status" value="1"/>
</dbReference>
<feature type="chain" id="PRO_5020710482" description="Sel1 repeat family protein" evidence="1">
    <location>
        <begin position="22"/>
        <end position="122"/>
    </location>
</feature>
<proteinExistence type="predicted"/>
<gene>
    <name evidence="2" type="ORF">E2F46_12375</name>
</gene>
<evidence type="ECO:0000256" key="1">
    <source>
        <dbReference type="SAM" id="SignalP"/>
    </source>
</evidence>
<accession>A0A4R5TMK4</accession>
<dbReference type="Proteomes" id="UP000294796">
    <property type="component" value="Unassembled WGS sequence"/>
</dbReference>
<feature type="signal peptide" evidence="1">
    <location>
        <begin position="1"/>
        <end position="21"/>
    </location>
</feature>
<comment type="caution">
    <text evidence="2">The sequence shown here is derived from an EMBL/GenBank/DDBJ whole genome shotgun (WGS) entry which is preliminary data.</text>
</comment>
<protein>
    <recommendedName>
        <fullName evidence="4">Sel1 repeat family protein</fullName>
    </recommendedName>
</protein>
<name>A0A4R5TMK4_9GAMM</name>